<accession>A0A2A6C4K4</accession>
<feature type="compositionally biased region" description="Polar residues" evidence="1">
    <location>
        <begin position="124"/>
        <end position="136"/>
    </location>
</feature>
<feature type="region of interest" description="Disordered" evidence="1">
    <location>
        <begin position="94"/>
        <end position="136"/>
    </location>
</feature>
<organism evidence="2 3">
    <name type="scientific">Pristionchus pacificus</name>
    <name type="common">Parasitic nematode worm</name>
    <dbReference type="NCBI Taxonomy" id="54126"/>
    <lineage>
        <taxon>Eukaryota</taxon>
        <taxon>Metazoa</taxon>
        <taxon>Ecdysozoa</taxon>
        <taxon>Nematoda</taxon>
        <taxon>Chromadorea</taxon>
        <taxon>Rhabditida</taxon>
        <taxon>Rhabditina</taxon>
        <taxon>Diplogasteromorpha</taxon>
        <taxon>Diplogasteroidea</taxon>
        <taxon>Neodiplogasteridae</taxon>
        <taxon>Pristionchus</taxon>
    </lineage>
</organism>
<proteinExistence type="predicted"/>
<keyword evidence="3" id="KW-1185">Reference proteome</keyword>
<evidence type="ECO:0000313" key="2">
    <source>
        <dbReference type="EnsemblMetazoa" id="PPA40161.1"/>
    </source>
</evidence>
<evidence type="ECO:0000256" key="1">
    <source>
        <dbReference type="SAM" id="MobiDB-lite"/>
    </source>
</evidence>
<gene>
    <name evidence="2" type="primary">WBGene00278530</name>
</gene>
<dbReference type="AlphaFoldDB" id="A0A2A6C4K4"/>
<reference evidence="3" key="1">
    <citation type="journal article" date="2008" name="Nat. Genet.">
        <title>The Pristionchus pacificus genome provides a unique perspective on nematode lifestyle and parasitism.</title>
        <authorList>
            <person name="Dieterich C."/>
            <person name="Clifton S.W."/>
            <person name="Schuster L.N."/>
            <person name="Chinwalla A."/>
            <person name="Delehaunty K."/>
            <person name="Dinkelacker I."/>
            <person name="Fulton L."/>
            <person name="Fulton R."/>
            <person name="Godfrey J."/>
            <person name="Minx P."/>
            <person name="Mitreva M."/>
            <person name="Roeseler W."/>
            <person name="Tian H."/>
            <person name="Witte H."/>
            <person name="Yang S.P."/>
            <person name="Wilson R.K."/>
            <person name="Sommer R.J."/>
        </authorList>
    </citation>
    <scope>NUCLEOTIDE SEQUENCE [LARGE SCALE GENOMIC DNA]</scope>
    <source>
        <strain evidence="3">PS312</strain>
    </source>
</reference>
<evidence type="ECO:0000313" key="3">
    <source>
        <dbReference type="Proteomes" id="UP000005239"/>
    </source>
</evidence>
<protein>
    <submittedName>
        <fullName evidence="2">Uncharacterized protein</fullName>
    </submittedName>
</protein>
<name>A0A2A6C4K4_PRIPA</name>
<dbReference type="Proteomes" id="UP000005239">
    <property type="component" value="Unassembled WGS sequence"/>
</dbReference>
<reference evidence="2" key="2">
    <citation type="submission" date="2022-06" db="UniProtKB">
        <authorList>
            <consortium name="EnsemblMetazoa"/>
        </authorList>
    </citation>
    <scope>IDENTIFICATION</scope>
    <source>
        <strain evidence="2">PS312</strain>
    </source>
</reference>
<sequence>MTPPLSRVIYFSLDTDRLFTNFDAALHQEFISLGERLGLTYVGTGKDPRQMEEENNHLKEQVRYLTAFNSSLVSTTSSLNERMGKMATVINEQASSTLNHDKDGDSIEEEEEITEIEKETTIKFTGTNSRQTGSDV</sequence>
<dbReference type="EnsemblMetazoa" id="PPA40161.1">
    <property type="protein sequence ID" value="PPA40161.1"/>
    <property type="gene ID" value="WBGene00278530"/>
</dbReference>
<accession>A0A8R1YWH0</accession>